<evidence type="ECO:0000313" key="3">
    <source>
        <dbReference type="Proteomes" id="UP000229438"/>
    </source>
</evidence>
<evidence type="ECO:0000313" key="2">
    <source>
        <dbReference type="EMBL" id="PJC68088.1"/>
    </source>
</evidence>
<dbReference type="PROSITE" id="PS50910">
    <property type="entry name" value="HEPN"/>
    <property type="match status" value="1"/>
</dbReference>
<dbReference type="InterPro" id="IPR007842">
    <property type="entry name" value="HEPN_dom"/>
</dbReference>
<dbReference type="AlphaFoldDB" id="A0A2M8G5H6"/>
<dbReference type="EMBL" id="PFQS01000127">
    <property type="protein sequence ID" value="PJC68088.1"/>
    <property type="molecule type" value="Genomic_DNA"/>
</dbReference>
<protein>
    <recommendedName>
        <fullName evidence="1">HEPN domain-containing protein</fullName>
    </recommendedName>
</protein>
<comment type="caution">
    <text evidence="2">The sequence shown here is derived from an EMBL/GenBank/DDBJ whole genome shotgun (WGS) entry which is preliminary data.</text>
</comment>
<dbReference type="Gene3D" id="1.20.120.330">
    <property type="entry name" value="Nucleotidyltransferases domain 2"/>
    <property type="match status" value="1"/>
</dbReference>
<dbReference type="SUPFAM" id="SSF81593">
    <property type="entry name" value="Nucleotidyltransferase substrate binding subunit/domain"/>
    <property type="match status" value="1"/>
</dbReference>
<gene>
    <name evidence="2" type="ORF">CO015_05345</name>
</gene>
<dbReference type="Pfam" id="PF05168">
    <property type="entry name" value="HEPN"/>
    <property type="match status" value="1"/>
</dbReference>
<dbReference type="Proteomes" id="UP000229438">
    <property type="component" value="Unassembled WGS sequence"/>
</dbReference>
<proteinExistence type="predicted"/>
<reference evidence="3" key="1">
    <citation type="submission" date="2017-09" db="EMBL/GenBank/DDBJ databases">
        <title>Depth-based differentiation of microbial function through sediment-hosted aquifers and enrichment of novel symbionts in the deep terrestrial subsurface.</title>
        <authorList>
            <person name="Probst A.J."/>
            <person name="Ladd B."/>
            <person name="Jarett J.K."/>
            <person name="Geller-Mcgrath D.E."/>
            <person name="Sieber C.M.K."/>
            <person name="Emerson J.B."/>
            <person name="Anantharaman K."/>
            <person name="Thomas B.C."/>
            <person name="Malmstrom R."/>
            <person name="Stieglmeier M."/>
            <person name="Klingl A."/>
            <person name="Woyke T."/>
            <person name="Ryan C.M."/>
            <person name="Banfield J.F."/>
        </authorList>
    </citation>
    <scope>NUCLEOTIDE SEQUENCE [LARGE SCALE GENOMIC DNA]</scope>
</reference>
<feature type="domain" description="HEPN" evidence="1">
    <location>
        <begin position="15"/>
        <end position="90"/>
    </location>
</feature>
<accession>A0A2M8G5H6</accession>
<evidence type="ECO:0000259" key="1">
    <source>
        <dbReference type="PROSITE" id="PS50910"/>
    </source>
</evidence>
<organism evidence="2 3">
    <name type="scientific">candidate division WWE3 bacterium CG_4_8_14_3_um_filter_42_11</name>
    <dbReference type="NCBI Taxonomy" id="1975076"/>
    <lineage>
        <taxon>Bacteria</taxon>
        <taxon>Katanobacteria</taxon>
    </lineage>
</organism>
<name>A0A2M8G5H6_UNCKA</name>
<sequence length="90" mass="10269">MPSKSPFRKQADEWIKFADSDLRVAQDNFGLGHFSYVCQLCHQTVEKYLKAYLVSHAVKPPKIHFYKTDAQEALDIAKKIIGFVKLKIAG</sequence>